<reference evidence="1" key="1">
    <citation type="journal article" date="2014" name="Front. Microbiol.">
        <title>High frequency of phylogenetically diverse reductive dehalogenase-homologous genes in deep subseafloor sedimentary metagenomes.</title>
        <authorList>
            <person name="Kawai M."/>
            <person name="Futagami T."/>
            <person name="Toyoda A."/>
            <person name="Takaki Y."/>
            <person name="Nishi S."/>
            <person name="Hori S."/>
            <person name="Arai W."/>
            <person name="Tsubouchi T."/>
            <person name="Morono Y."/>
            <person name="Uchiyama I."/>
            <person name="Ito T."/>
            <person name="Fujiyama A."/>
            <person name="Inagaki F."/>
            <person name="Takami H."/>
        </authorList>
    </citation>
    <scope>NUCLEOTIDE SEQUENCE</scope>
    <source>
        <strain evidence="1">Expedition CK06-06</strain>
    </source>
</reference>
<comment type="caution">
    <text evidence="1">The sequence shown here is derived from an EMBL/GenBank/DDBJ whole genome shotgun (WGS) entry which is preliminary data.</text>
</comment>
<sequence>MFALALLPVILTADEIRVVFPNQPERREVLRTFFRGSVEYLNGRELATVFLASTYVNDDVNKLVLHFREGEVKITAFSSFVVVDERAFQLPLSTYFDGEEYYLPARAFFSVLGATVLPGARYDEARRTFVGPAVHGAFNIHDASVESKQNGTLIRVKTSKKFDTRNIVRYITDNGWLVVQVPGGRVDTLALSRSTLGGIIRRVWGRQLDKSAELRFKLTDKVSLPEVYQVDGAAELHIAIRNPARRKGDRTKEMREQWYLDTIVIDPGHGGID</sequence>
<evidence type="ECO:0008006" key="2">
    <source>
        <dbReference type="Google" id="ProtNLM"/>
    </source>
</evidence>
<proteinExistence type="predicted"/>
<name>X1GLK0_9ZZZZ</name>
<dbReference type="EMBL" id="BARU01021277">
    <property type="protein sequence ID" value="GAH58796.1"/>
    <property type="molecule type" value="Genomic_DNA"/>
</dbReference>
<feature type="non-terminal residue" evidence="1">
    <location>
        <position position="273"/>
    </location>
</feature>
<organism evidence="1">
    <name type="scientific">marine sediment metagenome</name>
    <dbReference type="NCBI Taxonomy" id="412755"/>
    <lineage>
        <taxon>unclassified sequences</taxon>
        <taxon>metagenomes</taxon>
        <taxon>ecological metagenomes</taxon>
    </lineage>
</organism>
<gene>
    <name evidence="1" type="ORF">S03H2_34837</name>
</gene>
<protein>
    <recommendedName>
        <fullName evidence="2">MurNAc-LAA domain-containing protein</fullName>
    </recommendedName>
</protein>
<accession>X1GLK0</accession>
<dbReference type="AlphaFoldDB" id="X1GLK0"/>
<evidence type="ECO:0000313" key="1">
    <source>
        <dbReference type="EMBL" id="GAH58796.1"/>
    </source>
</evidence>